<evidence type="ECO:0000313" key="3">
    <source>
        <dbReference type="Proteomes" id="UP000275846"/>
    </source>
</evidence>
<dbReference type="WBParaSite" id="SSLN_0001649401-mRNA-1">
    <property type="protein sequence ID" value="SSLN_0001649401-mRNA-1"/>
    <property type="gene ID" value="SSLN_0001649401"/>
</dbReference>
<dbReference type="OrthoDB" id="416253at2759"/>
<gene>
    <name evidence="2" type="ORF">SSLN_LOCUS15891</name>
</gene>
<dbReference type="InterPro" id="IPR023210">
    <property type="entry name" value="NADP_OxRdtase_dom"/>
</dbReference>
<dbReference type="Gene3D" id="3.20.20.100">
    <property type="entry name" value="NADP-dependent oxidoreductase domain"/>
    <property type="match status" value="1"/>
</dbReference>
<dbReference type="EMBL" id="UYSU01040416">
    <property type="protein sequence ID" value="VDM02277.1"/>
    <property type="molecule type" value="Genomic_DNA"/>
</dbReference>
<reference evidence="2 3" key="2">
    <citation type="submission" date="2018-11" db="EMBL/GenBank/DDBJ databases">
        <authorList>
            <consortium name="Pathogen Informatics"/>
        </authorList>
    </citation>
    <scope>NUCLEOTIDE SEQUENCE [LARGE SCALE GENOMIC DNA]</scope>
    <source>
        <strain evidence="2 3">NST_G2</strain>
    </source>
</reference>
<dbReference type="InterPro" id="IPR020471">
    <property type="entry name" value="AKR"/>
</dbReference>
<name>A0A183THE3_SCHSO</name>
<evidence type="ECO:0000313" key="2">
    <source>
        <dbReference type="EMBL" id="VDM02277.1"/>
    </source>
</evidence>
<dbReference type="PRINTS" id="PR00069">
    <property type="entry name" value="ALDKETRDTASE"/>
</dbReference>
<dbReference type="SUPFAM" id="SSF51430">
    <property type="entry name" value="NAD(P)-linked oxidoreductase"/>
    <property type="match status" value="1"/>
</dbReference>
<sequence length="139" mass="15830">MPVRAGVVTADVLHMFAILIDTLEDLAQTTVTCASDDVYRFINTAAFYDNEIAIRRALREEFQSSSLRREDVFVTTKSTNHGVENIRRARERSLRRLGLTYIDLHLIHSPMAFVQSEEEFKGGDCTGDETRSVSYLQKI</sequence>
<organism evidence="4">
    <name type="scientific">Schistocephalus solidus</name>
    <name type="common">Tapeworm</name>
    <dbReference type="NCBI Taxonomy" id="70667"/>
    <lineage>
        <taxon>Eukaryota</taxon>
        <taxon>Metazoa</taxon>
        <taxon>Spiralia</taxon>
        <taxon>Lophotrochozoa</taxon>
        <taxon>Platyhelminthes</taxon>
        <taxon>Cestoda</taxon>
        <taxon>Eucestoda</taxon>
        <taxon>Diphyllobothriidea</taxon>
        <taxon>Diphyllobothriidae</taxon>
        <taxon>Schistocephalus</taxon>
    </lineage>
</organism>
<evidence type="ECO:0000259" key="1">
    <source>
        <dbReference type="Pfam" id="PF00248"/>
    </source>
</evidence>
<dbReference type="InterPro" id="IPR036812">
    <property type="entry name" value="NAD(P)_OxRdtase_dom_sf"/>
</dbReference>
<feature type="domain" description="NADP-dependent oxidoreductase" evidence="1">
    <location>
        <begin position="25"/>
        <end position="118"/>
    </location>
</feature>
<dbReference type="GO" id="GO:0016491">
    <property type="term" value="F:oxidoreductase activity"/>
    <property type="evidence" value="ECO:0007669"/>
    <property type="project" value="InterPro"/>
</dbReference>
<dbReference type="AlphaFoldDB" id="A0A183THE3"/>
<dbReference type="PANTHER" id="PTHR11732">
    <property type="entry name" value="ALDO/KETO REDUCTASE"/>
    <property type="match status" value="1"/>
</dbReference>
<dbReference type="Pfam" id="PF00248">
    <property type="entry name" value="Aldo_ket_red"/>
    <property type="match status" value="1"/>
</dbReference>
<dbReference type="Proteomes" id="UP000275846">
    <property type="component" value="Unassembled WGS sequence"/>
</dbReference>
<accession>A0A183THE3</accession>
<dbReference type="STRING" id="70667.A0A183THE3"/>
<keyword evidence="3" id="KW-1185">Reference proteome</keyword>
<protein>
    <submittedName>
        <fullName evidence="4">Aldo_ket_red domain-containing protein</fullName>
    </submittedName>
</protein>
<evidence type="ECO:0000313" key="4">
    <source>
        <dbReference type="WBParaSite" id="SSLN_0001649401-mRNA-1"/>
    </source>
</evidence>
<reference evidence="4" key="1">
    <citation type="submission" date="2016-06" db="UniProtKB">
        <authorList>
            <consortium name="WormBaseParasite"/>
        </authorList>
    </citation>
    <scope>IDENTIFICATION</scope>
</reference>
<proteinExistence type="predicted"/>